<dbReference type="OMA" id="EIRCREQ"/>
<dbReference type="STRING" id="1590841.A0A2R6QQ99"/>
<keyword evidence="3" id="KW-1185">Reference proteome</keyword>
<feature type="compositionally biased region" description="Polar residues" evidence="1">
    <location>
        <begin position="62"/>
        <end position="73"/>
    </location>
</feature>
<proteinExistence type="predicted"/>
<dbReference type="PANTHER" id="PTHR47290:SF4">
    <property type="entry name" value="RING FINGER PROTEIN"/>
    <property type="match status" value="1"/>
</dbReference>
<dbReference type="OrthoDB" id="1932457at2759"/>
<evidence type="ECO:0000313" key="3">
    <source>
        <dbReference type="Proteomes" id="UP000241394"/>
    </source>
</evidence>
<accession>A0A2R6QQ99</accession>
<dbReference type="Proteomes" id="UP000241394">
    <property type="component" value="Chromosome LG14"/>
</dbReference>
<dbReference type="InParanoid" id="A0A2R6QQ99"/>
<dbReference type="Gramene" id="PSS12091">
    <property type="protein sequence ID" value="PSS12091"/>
    <property type="gene ID" value="CEY00_Acc16301"/>
</dbReference>
<gene>
    <name evidence="2" type="ORF">CEY00_Acc16301</name>
</gene>
<dbReference type="EMBL" id="NKQK01000014">
    <property type="protein sequence ID" value="PSS12091.1"/>
    <property type="molecule type" value="Genomic_DNA"/>
</dbReference>
<name>A0A2R6QQ99_ACTCC</name>
<reference evidence="3" key="2">
    <citation type="journal article" date="2018" name="BMC Genomics">
        <title>A manually annotated Actinidia chinensis var. chinensis (kiwifruit) genome highlights the challenges associated with draft genomes and gene prediction in plants.</title>
        <authorList>
            <person name="Pilkington S.M."/>
            <person name="Crowhurst R."/>
            <person name="Hilario E."/>
            <person name="Nardozza S."/>
            <person name="Fraser L."/>
            <person name="Peng Y."/>
            <person name="Gunaseelan K."/>
            <person name="Simpson R."/>
            <person name="Tahir J."/>
            <person name="Deroles S.C."/>
            <person name="Templeton K."/>
            <person name="Luo Z."/>
            <person name="Davy M."/>
            <person name="Cheng C."/>
            <person name="McNeilage M."/>
            <person name="Scaglione D."/>
            <person name="Liu Y."/>
            <person name="Zhang Q."/>
            <person name="Datson P."/>
            <person name="De Silva N."/>
            <person name="Gardiner S.E."/>
            <person name="Bassett H."/>
            <person name="Chagne D."/>
            <person name="McCallum J."/>
            <person name="Dzierzon H."/>
            <person name="Deng C."/>
            <person name="Wang Y.Y."/>
            <person name="Barron L."/>
            <person name="Manako K."/>
            <person name="Bowen J."/>
            <person name="Foster T.M."/>
            <person name="Erridge Z.A."/>
            <person name="Tiffin H."/>
            <person name="Waite C.N."/>
            <person name="Davies K.M."/>
            <person name="Grierson E.P."/>
            <person name="Laing W.A."/>
            <person name="Kirk R."/>
            <person name="Chen X."/>
            <person name="Wood M."/>
            <person name="Montefiori M."/>
            <person name="Brummell D.A."/>
            <person name="Schwinn K.E."/>
            <person name="Catanach A."/>
            <person name="Fullerton C."/>
            <person name="Li D."/>
            <person name="Meiyalaghan S."/>
            <person name="Nieuwenhuizen N."/>
            <person name="Read N."/>
            <person name="Prakash R."/>
            <person name="Hunter D."/>
            <person name="Zhang H."/>
            <person name="McKenzie M."/>
            <person name="Knabel M."/>
            <person name="Harris A."/>
            <person name="Allan A.C."/>
            <person name="Gleave A."/>
            <person name="Chen A."/>
            <person name="Janssen B.J."/>
            <person name="Plunkett B."/>
            <person name="Ampomah-Dwamena C."/>
            <person name="Voogd C."/>
            <person name="Leif D."/>
            <person name="Lafferty D."/>
            <person name="Souleyre E.J.F."/>
            <person name="Varkonyi-Gasic E."/>
            <person name="Gambi F."/>
            <person name="Hanley J."/>
            <person name="Yao J.L."/>
            <person name="Cheung J."/>
            <person name="David K.M."/>
            <person name="Warren B."/>
            <person name="Marsh K."/>
            <person name="Snowden K.C."/>
            <person name="Lin-Wang K."/>
            <person name="Brian L."/>
            <person name="Martinez-Sanchez M."/>
            <person name="Wang M."/>
            <person name="Ileperuma N."/>
            <person name="Macnee N."/>
            <person name="Campin R."/>
            <person name="McAtee P."/>
            <person name="Drummond R.S.M."/>
            <person name="Espley R.V."/>
            <person name="Ireland H.S."/>
            <person name="Wu R."/>
            <person name="Atkinson R.G."/>
            <person name="Karunairetnam S."/>
            <person name="Bulley S."/>
            <person name="Chunkath S."/>
            <person name="Hanley Z."/>
            <person name="Storey R."/>
            <person name="Thrimawithana A.H."/>
            <person name="Thomson S."/>
            <person name="David C."/>
            <person name="Testolin R."/>
            <person name="Huang H."/>
            <person name="Hellens R.P."/>
            <person name="Schaffer R.J."/>
        </authorList>
    </citation>
    <scope>NUCLEOTIDE SEQUENCE [LARGE SCALE GENOMIC DNA]</scope>
    <source>
        <strain evidence="3">cv. Red5</strain>
    </source>
</reference>
<feature type="region of interest" description="Disordered" evidence="1">
    <location>
        <begin position="50"/>
        <end position="87"/>
    </location>
</feature>
<reference evidence="2 3" key="1">
    <citation type="submission" date="2017-07" db="EMBL/GenBank/DDBJ databases">
        <title>An improved, manually edited Actinidia chinensis var. chinensis (kiwifruit) genome highlights the challenges associated with draft genomes and gene prediction in plants.</title>
        <authorList>
            <person name="Pilkington S."/>
            <person name="Crowhurst R."/>
            <person name="Hilario E."/>
            <person name="Nardozza S."/>
            <person name="Fraser L."/>
            <person name="Peng Y."/>
            <person name="Gunaseelan K."/>
            <person name="Simpson R."/>
            <person name="Tahir J."/>
            <person name="Deroles S."/>
            <person name="Templeton K."/>
            <person name="Luo Z."/>
            <person name="Davy M."/>
            <person name="Cheng C."/>
            <person name="Mcneilage M."/>
            <person name="Scaglione D."/>
            <person name="Liu Y."/>
            <person name="Zhang Q."/>
            <person name="Datson P."/>
            <person name="De Silva N."/>
            <person name="Gardiner S."/>
            <person name="Bassett H."/>
            <person name="Chagne D."/>
            <person name="Mccallum J."/>
            <person name="Dzierzon H."/>
            <person name="Deng C."/>
            <person name="Wang Y.-Y."/>
            <person name="Barron N."/>
            <person name="Manako K."/>
            <person name="Bowen J."/>
            <person name="Foster T."/>
            <person name="Erridge Z."/>
            <person name="Tiffin H."/>
            <person name="Waite C."/>
            <person name="Davies K."/>
            <person name="Grierson E."/>
            <person name="Laing W."/>
            <person name="Kirk R."/>
            <person name="Chen X."/>
            <person name="Wood M."/>
            <person name="Montefiori M."/>
            <person name="Brummell D."/>
            <person name="Schwinn K."/>
            <person name="Catanach A."/>
            <person name="Fullerton C."/>
            <person name="Li D."/>
            <person name="Meiyalaghan S."/>
            <person name="Nieuwenhuizen N."/>
            <person name="Read N."/>
            <person name="Prakash R."/>
            <person name="Hunter D."/>
            <person name="Zhang H."/>
            <person name="Mckenzie M."/>
            <person name="Knabel M."/>
            <person name="Harris A."/>
            <person name="Allan A."/>
            <person name="Chen A."/>
            <person name="Janssen B."/>
            <person name="Plunkett B."/>
            <person name="Dwamena C."/>
            <person name="Voogd C."/>
            <person name="Leif D."/>
            <person name="Lafferty D."/>
            <person name="Souleyre E."/>
            <person name="Varkonyi-Gasic E."/>
            <person name="Gambi F."/>
            <person name="Hanley J."/>
            <person name="Yao J.-L."/>
            <person name="Cheung J."/>
            <person name="David K."/>
            <person name="Warren B."/>
            <person name="Marsh K."/>
            <person name="Snowden K."/>
            <person name="Lin-Wang K."/>
            <person name="Brian L."/>
            <person name="Martinez-Sanchez M."/>
            <person name="Wang M."/>
            <person name="Ileperuma N."/>
            <person name="Macnee N."/>
            <person name="Campin R."/>
            <person name="Mcatee P."/>
            <person name="Drummond R."/>
            <person name="Espley R."/>
            <person name="Ireland H."/>
            <person name="Wu R."/>
            <person name="Atkinson R."/>
            <person name="Karunairetnam S."/>
            <person name="Bulley S."/>
            <person name="Chunkath S."/>
            <person name="Hanley Z."/>
            <person name="Storey R."/>
            <person name="Thrimawithana A."/>
            <person name="Thomson S."/>
            <person name="David C."/>
            <person name="Testolin R."/>
        </authorList>
    </citation>
    <scope>NUCLEOTIDE SEQUENCE [LARGE SCALE GENOMIC DNA]</scope>
    <source>
        <strain evidence="3">cv. Red5</strain>
        <tissue evidence="2">Young leaf</tissue>
    </source>
</reference>
<dbReference type="AlphaFoldDB" id="A0A2R6QQ99"/>
<dbReference type="Gene3D" id="3.10.20.90">
    <property type="entry name" value="Phosphatidylinositol 3-kinase Catalytic Subunit, Chain A, domain 1"/>
    <property type="match status" value="1"/>
</dbReference>
<organism evidence="2 3">
    <name type="scientific">Actinidia chinensis var. chinensis</name>
    <name type="common">Chinese soft-hair kiwi</name>
    <dbReference type="NCBI Taxonomy" id="1590841"/>
    <lineage>
        <taxon>Eukaryota</taxon>
        <taxon>Viridiplantae</taxon>
        <taxon>Streptophyta</taxon>
        <taxon>Embryophyta</taxon>
        <taxon>Tracheophyta</taxon>
        <taxon>Spermatophyta</taxon>
        <taxon>Magnoliopsida</taxon>
        <taxon>eudicotyledons</taxon>
        <taxon>Gunneridae</taxon>
        <taxon>Pentapetalae</taxon>
        <taxon>asterids</taxon>
        <taxon>Ericales</taxon>
        <taxon>Actinidiaceae</taxon>
        <taxon>Actinidia</taxon>
    </lineage>
</organism>
<dbReference type="PANTHER" id="PTHR47290">
    <property type="entry name" value="RING FINGER PROTEIN"/>
    <property type="match status" value="1"/>
</dbReference>
<dbReference type="InterPro" id="IPR044171">
    <property type="entry name" value="LAX2-like"/>
</dbReference>
<evidence type="ECO:0000313" key="2">
    <source>
        <dbReference type="EMBL" id="PSS12091.1"/>
    </source>
</evidence>
<evidence type="ECO:0000256" key="1">
    <source>
        <dbReference type="SAM" id="MobiDB-lite"/>
    </source>
</evidence>
<protein>
    <submittedName>
        <fullName evidence="2">E3 ubiquitin protein like</fullName>
    </submittedName>
</protein>
<comment type="caution">
    <text evidence="2">The sequence shown here is derived from an EMBL/GenBank/DDBJ whole genome shotgun (WGS) entry which is preliminary data.</text>
</comment>
<sequence>MIMFSAHSLSKKHPRGGYVGSYSEYFGLMSRLDCCCVGFLASSDHHNNQLVGPMAEDESRTESCVNETGSSSKDGQDDQTDHGGWLQLGIGGSGCSDKKHDDQVGPTTQRTGFIELDLLPTSNSHQVRSLPIPPVFSVPEVRPPRLFSNITSTTNYSSSLLLQHPGTSSMFPQHQDMNWAFMPVPRNRMVASTSSSSSYSFMPPGSYFTRPFHLHGAGVDVAGPSLDFRIIDPPRRPHSGIWFLLQASQNQARQPFLPQIPKSYLRIKDGTMTVGLLMKYLVIKLTLDSESEIEITCRGQQLVPFLTLQHVRDNIWSTRDAVTLLQDSSASATATATATEDHVMVLHYARRRTA</sequence>
<dbReference type="FunCoup" id="A0A2R6QQ99">
    <property type="interactions" value="18"/>
</dbReference>